<dbReference type="AlphaFoldDB" id="A0A366XXK8"/>
<feature type="domain" description="Intracellular proteinase inhibitor BsuPI" evidence="1">
    <location>
        <begin position="44"/>
        <end position="136"/>
    </location>
</feature>
<reference evidence="2 3" key="1">
    <citation type="submission" date="2018-07" db="EMBL/GenBank/DDBJ databases">
        <title>Lottiidibacillus patelloidae gen. nov., sp. nov., isolated from the intestinal tract of a marine limpet and the reclassification of B. taeanensis BH030017T, B. algicola KMM 3737T and B. hwajinpoensis SW-72T as genus Lottiidibacillus.</title>
        <authorList>
            <person name="Liu R."/>
            <person name="Huang Z."/>
        </authorList>
    </citation>
    <scope>NUCLEOTIDE SEQUENCE [LARGE SCALE GENOMIC DNA]</scope>
    <source>
        <strain evidence="2 3">BH030017</strain>
    </source>
</reference>
<accession>A0A366XXK8</accession>
<dbReference type="InterPro" id="IPR020481">
    <property type="entry name" value="Intracell_prot_inh_BsuPI"/>
</dbReference>
<dbReference type="EMBL" id="QOCW01000010">
    <property type="protein sequence ID" value="RBW69519.1"/>
    <property type="molecule type" value="Genomic_DNA"/>
</dbReference>
<organism evidence="2 3">
    <name type="scientific">Bacillus taeanensis</name>
    <dbReference type="NCBI Taxonomy" id="273032"/>
    <lineage>
        <taxon>Bacteria</taxon>
        <taxon>Bacillati</taxon>
        <taxon>Bacillota</taxon>
        <taxon>Bacilli</taxon>
        <taxon>Bacillales</taxon>
        <taxon>Bacillaceae</taxon>
        <taxon>Bacillus</taxon>
    </lineage>
</organism>
<keyword evidence="3" id="KW-1185">Reference proteome</keyword>
<evidence type="ECO:0000259" key="1">
    <source>
        <dbReference type="Pfam" id="PF12690"/>
    </source>
</evidence>
<gene>
    <name evidence="2" type="ORF">DS031_11400</name>
</gene>
<dbReference type="Gene3D" id="2.60.40.2360">
    <property type="entry name" value="Intracellular proteinase inhibitor BsuPI"/>
    <property type="match status" value="1"/>
</dbReference>
<evidence type="ECO:0000313" key="3">
    <source>
        <dbReference type="Proteomes" id="UP000253314"/>
    </source>
</evidence>
<dbReference type="RefSeq" id="WP_113806209.1">
    <property type="nucleotide sequence ID" value="NZ_QOCW01000010.1"/>
</dbReference>
<dbReference type="PROSITE" id="PS51257">
    <property type="entry name" value="PROKAR_LIPOPROTEIN"/>
    <property type="match status" value="1"/>
</dbReference>
<dbReference type="Pfam" id="PF12690">
    <property type="entry name" value="BsuPI"/>
    <property type="match status" value="1"/>
</dbReference>
<comment type="caution">
    <text evidence="2">The sequence shown here is derived from an EMBL/GenBank/DDBJ whole genome shotgun (WGS) entry which is preliminary data.</text>
</comment>
<proteinExistence type="predicted"/>
<name>A0A366XXK8_9BACI</name>
<dbReference type="Proteomes" id="UP000253314">
    <property type="component" value="Unassembled WGS sequence"/>
</dbReference>
<protein>
    <recommendedName>
        <fullName evidence="1">Intracellular proteinase inhibitor BsuPI domain-containing protein</fullName>
    </recommendedName>
</protein>
<evidence type="ECO:0000313" key="2">
    <source>
        <dbReference type="EMBL" id="RBW69519.1"/>
    </source>
</evidence>
<sequence>MRFFFLVIISGLILISGCGTNSSQNTNNGEVEEHASLEEVQTFVEAKQEKQALHITLLLQNNSSEDVKLTFSSGQQFEIIVLNDKNEEVYRFSKDKTFTQAIETKVLKEGSQMKWHDVWKTSNVQTGPYQIKGQITISESSPKISADKLSDEISIQVEENEVN</sequence>
<dbReference type="InterPro" id="IPR038144">
    <property type="entry name" value="IPI"/>
</dbReference>
<dbReference type="OrthoDB" id="1357684at2"/>